<evidence type="ECO:0000313" key="3">
    <source>
        <dbReference type="EMBL" id="GAA1494091.1"/>
    </source>
</evidence>
<comment type="caution">
    <text evidence="3">The sequence shown here is derived from an EMBL/GenBank/DDBJ whole genome shotgun (WGS) entry which is preliminary data.</text>
</comment>
<accession>A0ABN1ZG57</accession>
<sequence>MSERATAGSARVFSDVRATLAESIVWDPAQGVGRWVDIPNGTLTTADDDGQVLQTTQLDPPLPSFQPRVGGGFVAAQDDTVVLTDAGGHVERELASVVHANDEMRFNEGKCDPFGRFLVGSMDPTDGPPAGALYAFSGDGSVAVLRSGFGTTNGMEWNDDGSEMYVTDTDTNTIYRAGYGPDGVLGDLEPFIEGAAHDGLVRDDEGCFWGAIYGESKVERYGPDGTHLETVEIPAPNVTSVAFGGTDMSLLLVGTAREGLTEDQLRRSPHSGSVFAVPTRVHGRPAFPFAG</sequence>
<keyword evidence="4" id="KW-1185">Reference proteome</keyword>
<feature type="domain" description="SMP-30/Gluconolactonase/LRE-like region" evidence="2">
    <location>
        <begin position="20"/>
        <end position="257"/>
    </location>
</feature>
<dbReference type="PRINTS" id="PR01790">
    <property type="entry name" value="SMP30FAMILY"/>
</dbReference>
<dbReference type="RefSeq" id="WP_204609897.1">
    <property type="nucleotide sequence ID" value="NZ_BAAAJX010000013.1"/>
</dbReference>
<evidence type="ECO:0000259" key="2">
    <source>
        <dbReference type="Pfam" id="PF08450"/>
    </source>
</evidence>
<dbReference type="Proteomes" id="UP001501742">
    <property type="component" value="Unassembled WGS sequence"/>
</dbReference>
<dbReference type="PANTHER" id="PTHR10907">
    <property type="entry name" value="REGUCALCIN"/>
    <property type="match status" value="1"/>
</dbReference>
<dbReference type="InterPro" id="IPR011042">
    <property type="entry name" value="6-blade_b-propeller_TolB-like"/>
</dbReference>
<organism evidence="3 4">
    <name type="scientific">Curtobacterium herbarum</name>
    <dbReference type="NCBI Taxonomy" id="150122"/>
    <lineage>
        <taxon>Bacteria</taxon>
        <taxon>Bacillati</taxon>
        <taxon>Actinomycetota</taxon>
        <taxon>Actinomycetes</taxon>
        <taxon>Micrococcales</taxon>
        <taxon>Microbacteriaceae</taxon>
        <taxon>Curtobacterium</taxon>
    </lineage>
</organism>
<dbReference type="Gene3D" id="2.120.10.30">
    <property type="entry name" value="TolB, C-terminal domain"/>
    <property type="match status" value="1"/>
</dbReference>
<dbReference type="EMBL" id="BAAAJX010000013">
    <property type="protein sequence ID" value="GAA1494091.1"/>
    <property type="molecule type" value="Genomic_DNA"/>
</dbReference>
<reference evidence="3 4" key="1">
    <citation type="journal article" date="2019" name="Int. J. Syst. Evol. Microbiol.">
        <title>The Global Catalogue of Microorganisms (GCM) 10K type strain sequencing project: providing services to taxonomists for standard genome sequencing and annotation.</title>
        <authorList>
            <consortium name="The Broad Institute Genomics Platform"/>
            <consortium name="The Broad Institute Genome Sequencing Center for Infectious Disease"/>
            <person name="Wu L."/>
            <person name="Ma J."/>
        </authorList>
    </citation>
    <scope>NUCLEOTIDE SEQUENCE [LARGE SCALE GENOMIC DNA]</scope>
    <source>
        <strain evidence="3 4">JCM 12140</strain>
    </source>
</reference>
<evidence type="ECO:0000313" key="4">
    <source>
        <dbReference type="Proteomes" id="UP001501742"/>
    </source>
</evidence>
<dbReference type="SUPFAM" id="SSF63829">
    <property type="entry name" value="Calcium-dependent phosphotriesterase"/>
    <property type="match status" value="1"/>
</dbReference>
<evidence type="ECO:0000256" key="1">
    <source>
        <dbReference type="ARBA" id="ARBA00008853"/>
    </source>
</evidence>
<gene>
    <name evidence="3" type="ORF">GCM10009627_24370</name>
</gene>
<comment type="similarity">
    <text evidence="1">Belongs to the SMP-30/CGR1 family.</text>
</comment>
<protein>
    <submittedName>
        <fullName evidence="3">SMP-30/gluconolactonase/LRE family protein</fullName>
    </submittedName>
</protein>
<dbReference type="InterPro" id="IPR005511">
    <property type="entry name" value="SMP-30"/>
</dbReference>
<proteinExistence type="inferred from homology"/>
<dbReference type="Pfam" id="PF08450">
    <property type="entry name" value="SGL"/>
    <property type="match status" value="1"/>
</dbReference>
<dbReference type="InterPro" id="IPR013658">
    <property type="entry name" value="SGL"/>
</dbReference>
<dbReference type="PANTHER" id="PTHR10907:SF47">
    <property type="entry name" value="REGUCALCIN"/>
    <property type="match status" value="1"/>
</dbReference>
<name>A0ABN1ZG57_9MICO</name>